<dbReference type="EMBL" id="LGRB01000008">
    <property type="protein sequence ID" value="OCT52606.1"/>
    <property type="molecule type" value="Genomic_DNA"/>
</dbReference>
<reference evidence="3" key="1">
    <citation type="submission" date="2015-07" db="EMBL/GenBank/DDBJ databases">
        <authorList>
            <person name="Teixeira M.M."/>
            <person name="Souza R.C."/>
            <person name="Almeida L.G."/>
            <person name="Vicente V.A."/>
            <person name="de Hoog S."/>
            <person name="Bocca A.L."/>
            <person name="de Almeida S.R."/>
            <person name="Vasconcelos A.T."/>
            <person name="Felipe M.S."/>
        </authorList>
    </citation>
    <scope>NUCLEOTIDE SEQUENCE [LARGE SCALE GENOMIC DNA]</scope>
    <source>
        <strain evidence="3">KSF</strain>
    </source>
</reference>
<dbReference type="VEuPathDB" id="FungiDB:CLCR_10952"/>
<dbReference type="AlphaFoldDB" id="A0A1C1CVY4"/>
<feature type="compositionally biased region" description="Basic and acidic residues" evidence="1">
    <location>
        <begin position="12"/>
        <end position="38"/>
    </location>
</feature>
<sequence>MSGRSQRIRARSQADHDTWKTRKAEAPKDDTTARQDRPLQHVMSCRGAGFGIIDVDVTMLEVYHLAPGEQIPAGGITAPTIQRANVPPTSRSKREATSRRSRSGSGASGTVQEGESKAHNGRGGITKAKGTGSSRGHRLDMRLSELTASGEVR</sequence>
<accession>A0A1C1CVY4</accession>
<evidence type="ECO:0000313" key="3">
    <source>
        <dbReference type="Proteomes" id="UP000094526"/>
    </source>
</evidence>
<feature type="compositionally biased region" description="Polar residues" evidence="1">
    <location>
        <begin position="79"/>
        <end position="90"/>
    </location>
</feature>
<gene>
    <name evidence="2" type="ORF">CLCR_10952</name>
</gene>
<feature type="region of interest" description="Disordered" evidence="1">
    <location>
        <begin position="70"/>
        <end position="153"/>
    </location>
</feature>
<organism evidence="2 3">
    <name type="scientific">Cladophialophora carrionii</name>
    <dbReference type="NCBI Taxonomy" id="86049"/>
    <lineage>
        <taxon>Eukaryota</taxon>
        <taxon>Fungi</taxon>
        <taxon>Dikarya</taxon>
        <taxon>Ascomycota</taxon>
        <taxon>Pezizomycotina</taxon>
        <taxon>Eurotiomycetes</taxon>
        <taxon>Chaetothyriomycetidae</taxon>
        <taxon>Chaetothyriales</taxon>
        <taxon>Herpotrichiellaceae</taxon>
        <taxon>Cladophialophora</taxon>
    </lineage>
</organism>
<dbReference type="Proteomes" id="UP000094526">
    <property type="component" value="Unassembled WGS sequence"/>
</dbReference>
<name>A0A1C1CVY4_9EURO</name>
<proteinExistence type="predicted"/>
<feature type="region of interest" description="Disordered" evidence="1">
    <location>
        <begin position="1"/>
        <end position="38"/>
    </location>
</feature>
<protein>
    <submittedName>
        <fullName evidence="2">Uncharacterized protein</fullName>
    </submittedName>
</protein>
<comment type="caution">
    <text evidence="2">The sequence shown here is derived from an EMBL/GenBank/DDBJ whole genome shotgun (WGS) entry which is preliminary data.</text>
</comment>
<feature type="compositionally biased region" description="Basic residues" evidence="1">
    <location>
        <begin position="1"/>
        <end position="10"/>
    </location>
</feature>
<evidence type="ECO:0000313" key="2">
    <source>
        <dbReference type="EMBL" id="OCT52606.1"/>
    </source>
</evidence>
<keyword evidence="3" id="KW-1185">Reference proteome</keyword>
<evidence type="ECO:0000256" key="1">
    <source>
        <dbReference type="SAM" id="MobiDB-lite"/>
    </source>
</evidence>